<keyword evidence="2" id="KW-0808">Transferase</keyword>
<dbReference type="EMBL" id="CP000083">
    <property type="protein sequence ID" value="AAZ28181.1"/>
    <property type="molecule type" value="Genomic_DNA"/>
</dbReference>
<dbReference type="Pfam" id="PF00583">
    <property type="entry name" value="Acetyltransf_1"/>
    <property type="match status" value="1"/>
</dbReference>
<dbReference type="AlphaFoldDB" id="Q481B2"/>
<feature type="domain" description="N-acetyltransferase" evidence="1">
    <location>
        <begin position="3"/>
        <end position="135"/>
    </location>
</feature>
<dbReference type="SUPFAM" id="SSF55729">
    <property type="entry name" value="Acyl-CoA N-acyltransferases (Nat)"/>
    <property type="match status" value="1"/>
</dbReference>
<protein>
    <submittedName>
        <fullName evidence="2">Acetyltransferase, GNAT family</fullName>
    </submittedName>
</protein>
<accession>Q481B2</accession>
<evidence type="ECO:0000313" key="2">
    <source>
        <dbReference type="EMBL" id="AAZ28181.1"/>
    </source>
</evidence>
<dbReference type="CDD" id="cd04301">
    <property type="entry name" value="NAT_SF"/>
    <property type="match status" value="1"/>
</dbReference>
<proteinExistence type="predicted"/>
<evidence type="ECO:0000313" key="3">
    <source>
        <dbReference type="Proteomes" id="UP000000547"/>
    </source>
</evidence>
<sequence>MTLVYRRALDSDLDICAEIRGATRDNSIDKDTLIAIGVTTEIWSPKLENDTYIGMVALDKGEVIAYCYGNTQTGEVLVLAVLPEYEGHGVGKKLLFLVVDCLFSQGLAELWLAAGVNSNIRAYGFYRHVGWLPTG</sequence>
<reference evidence="2" key="1">
    <citation type="journal article" date="2005" name="Proc. Natl. Acad. Sci. U.S.A.">
        <title>The psychrophilic lifestyle as revealed by the genome sequence of Colwellia psychrerythraea 34H through genomic and proteomic analyses.</title>
        <authorList>
            <person name="Methe B.A."/>
            <person name="Nelson K.E."/>
            <person name="Deming J.W."/>
            <person name="Momen B."/>
            <person name="Melamud E."/>
            <person name="Zhang X."/>
            <person name="Moult J."/>
            <person name="Madupu R."/>
            <person name="Nelson W.C."/>
            <person name="Dodson R.J."/>
            <person name="Brinkac L.M."/>
            <person name="Daugherty S.C."/>
            <person name="Durkin A.S."/>
            <person name="DeBoy R.T."/>
            <person name="Kolonay J.F."/>
            <person name="Sullivan S.A."/>
            <person name="Zhou L."/>
            <person name="Davidsen T.M."/>
            <person name="Wu M."/>
            <person name="Huston A.L."/>
            <person name="Lewis M."/>
            <person name="Weaver B."/>
            <person name="Weidman J.F."/>
            <person name="Khouri H."/>
            <person name="Utterback T.R."/>
            <person name="Feldblyum T.V."/>
            <person name="Fraser C.M."/>
        </authorList>
    </citation>
    <scope>NUCLEOTIDE SEQUENCE [LARGE SCALE GENOMIC DNA]</scope>
    <source>
        <strain evidence="2">34H</strain>
    </source>
</reference>
<dbReference type="Gene3D" id="3.40.630.30">
    <property type="match status" value="1"/>
</dbReference>
<dbReference type="InterPro" id="IPR016181">
    <property type="entry name" value="Acyl_CoA_acyltransferase"/>
</dbReference>
<dbReference type="KEGG" id="cps:CPS_2643"/>
<name>Q481B2_COLP3</name>
<dbReference type="Proteomes" id="UP000000547">
    <property type="component" value="Chromosome"/>
</dbReference>
<dbReference type="HOGENOM" id="CLU_121819_1_0_6"/>
<dbReference type="InterPro" id="IPR000182">
    <property type="entry name" value="GNAT_dom"/>
</dbReference>
<organism evidence="2 3">
    <name type="scientific">Colwellia psychrerythraea (strain 34H / ATCC BAA-681)</name>
    <name type="common">Vibrio psychroerythus</name>
    <dbReference type="NCBI Taxonomy" id="167879"/>
    <lineage>
        <taxon>Bacteria</taxon>
        <taxon>Pseudomonadati</taxon>
        <taxon>Pseudomonadota</taxon>
        <taxon>Gammaproteobacteria</taxon>
        <taxon>Alteromonadales</taxon>
        <taxon>Colwelliaceae</taxon>
        <taxon>Colwellia</taxon>
    </lineage>
</organism>
<evidence type="ECO:0000259" key="1">
    <source>
        <dbReference type="PROSITE" id="PS51186"/>
    </source>
</evidence>
<dbReference type="STRING" id="167879.CPS_2643"/>
<dbReference type="GO" id="GO:0016747">
    <property type="term" value="F:acyltransferase activity, transferring groups other than amino-acyl groups"/>
    <property type="evidence" value="ECO:0007669"/>
    <property type="project" value="InterPro"/>
</dbReference>
<dbReference type="RefSeq" id="WP_011043451.1">
    <property type="nucleotide sequence ID" value="NC_003910.7"/>
</dbReference>
<dbReference type="PROSITE" id="PS51186">
    <property type="entry name" value="GNAT"/>
    <property type="match status" value="1"/>
</dbReference>
<gene>
    <name evidence="2" type="ordered locus">CPS_2643</name>
</gene>